<evidence type="ECO:0000256" key="2">
    <source>
        <dbReference type="ARBA" id="ARBA00023128"/>
    </source>
</evidence>
<dbReference type="GO" id="GO:0044528">
    <property type="term" value="P:regulation of mitochondrial mRNA stability"/>
    <property type="evidence" value="ECO:0007669"/>
    <property type="project" value="InterPro"/>
</dbReference>
<organism evidence="5 6">
    <name type="scientific">Synaphobranchus kaupii</name>
    <name type="common">Kaup's arrowtooth eel</name>
    <dbReference type="NCBI Taxonomy" id="118154"/>
    <lineage>
        <taxon>Eukaryota</taxon>
        <taxon>Metazoa</taxon>
        <taxon>Chordata</taxon>
        <taxon>Craniata</taxon>
        <taxon>Vertebrata</taxon>
        <taxon>Euteleostomi</taxon>
        <taxon>Actinopterygii</taxon>
        <taxon>Neopterygii</taxon>
        <taxon>Teleostei</taxon>
        <taxon>Anguilliformes</taxon>
        <taxon>Synaphobranchidae</taxon>
        <taxon>Synaphobranchus</taxon>
    </lineage>
</organism>
<feature type="domain" description="RAP" evidence="4">
    <location>
        <begin position="725"/>
        <end position="785"/>
    </location>
</feature>
<dbReference type="InterPro" id="IPR050870">
    <property type="entry name" value="FAST_kinase"/>
</dbReference>
<dbReference type="GO" id="GO:0000963">
    <property type="term" value="P:mitochondrial RNA processing"/>
    <property type="evidence" value="ECO:0007669"/>
    <property type="project" value="TreeGrafter"/>
</dbReference>
<evidence type="ECO:0000313" key="5">
    <source>
        <dbReference type="EMBL" id="KAJ8338691.1"/>
    </source>
</evidence>
<evidence type="ECO:0000256" key="1">
    <source>
        <dbReference type="ARBA" id="ARBA00004173"/>
    </source>
</evidence>
<dbReference type="GO" id="GO:0005759">
    <property type="term" value="C:mitochondrial matrix"/>
    <property type="evidence" value="ECO:0007669"/>
    <property type="project" value="TreeGrafter"/>
</dbReference>
<evidence type="ECO:0000256" key="3">
    <source>
        <dbReference type="SAM" id="MobiDB-lite"/>
    </source>
</evidence>
<dbReference type="OrthoDB" id="10064757at2759"/>
<dbReference type="EMBL" id="JAINUF010000017">
    <property type="protein sequence ID" value="KAJ8338691.1"/>
    <property type="molecule type" value="Genomic_DNA"/>
</dbReference>
<accession>A0A9Q1EH25</accession>
<dbReference type="PROSITE" id="PS51286">
    <property type="entry name" value="RAP"/>
    <property type="match status" value="1"/>
</dbReference>
<keyword evidence="2" id="KW-0496">Mitochondrion</keyword>
<dbReference type="Pfam" id="PF06743">
    <property type="entry name" value="FAST_1"/>
    <property type="match status" value="1"/>
</dbReference>
<dbReference type="Proteomes" id="UP001152622">
    <property type="component" value="Chromosome 17"/>
</dbReference>
<dbReference type="GO" id="GO:0003723">
    <property type="term" value="F:RNA binding"/>
    <property type="evidence" value="ECO:0007669"/>
    <property type="project" value="TreeGrafter"/>
</dbReference>
<dbReference type="AlphaFoldDB" id="A0A9Q1EH25"/>
<dbReference type="Pfam" id="PF08368">
    <property type="entry name" value="FAST_2"/>
    <property type="match status" value="1"/>
</dbReference>
<dbReference type="InterPro" id="IPR013584">
    <property type="entry name" value="RAP"/>
</dbReference>
<dbReference type="GO" id="GO:0035770">
    <property type="term" value="C:ribonucleoprotein granule"/>
    <property type="evidence" value="ECO:0007669"/>
    <property type="project" value="TreeGrafter"/>
</dbReference>
<feature type="region of interest" description="Disordered" evidence="3">
    <location>
        <begin position="671"/>
        <end position="722"/>
    </location>
</feature>
<dbReference type="InterPro" id="IPR010622">
    <property type="entry name" value="FAST_Leu-rich"/>
</dbReference>
<feature type="region of interest" description="Disordered" evidence="3">
    <location>
        <begin position="86"/>
        <end position="164"/>
    </location>
</feature>
<gene>
    <name evidence="5" type="ORF">SKAU_G00354770</name>
</gene>
<dbReference type="Pfam" id="PF08373">
    <property type="entry name" value="RAP"/>
    <property type="match status" value="1"/>
</dbReference>
<feature type="compositionally biased region" description="Polar residues" evidence="3">
    <location>
        <begin position="103"/>
        <end position="120"/>
    </location>
</feature>
<dbReference type="InterPro" id="IPR013579">
    <property type="entry name" value="FAST_2"/>
</dbReference>
<protein>
    <recommendedName>
        <fullName evidence="4">RAP domain-containing protein</fullName>
    </recommendedName>
</protein>
<dbReference type="PANTHER" id="PTHR21228:SF70">
    <property type="entry name" value="FAST KINASE DOMAIN-CONTAINING PROTEIN 5, MITOCHONDRIAL"/>
    <property type="match status" value="1"/>
</dbReference>
<dbReference type="PANTHER" id="PTHR21228">
    <property type="entry name" value="FAST LEU-RICH DOMAIN-CONTAINING"/>
    <property type="match status" value="1"/>
</dbReference>
<name>A0A9Q1EH25_SYNKA</name>
<comment type="caution">
    <text evidence="5">The sequence shown here is derived from an EMBL/GenBank/DDBJ whole genome shotgun (WGS) entry which is preliminary data.</text>
</comment>
<comment type="subcellular location">
    <subcellularLocation>
        <location evidence="1">Mitochondrion</location>
    </subcellularLocation>
</comment>
<proteinExistence type="predicted"/>
<dbReference type="SMART" id="SM00952">
    <property type="entry name" value="RAP"/>
    <property type="match status" value="1"/>
</dbReference>
<sequence length="792" mass="86567">MRSCGRSGKLVVSRPRWMSARALCRQAAALRLLAVAPRREVWRSRCQRWDGGQREVEEERPRAAPGLEEYAVRYNPAAYRTGHRAAAASCGAEEEDTAPPTPASSFGRQSNPHTGSQNTLLDLAPAAPPNDSDDLPPSFEPRSFQKSRPEYAAVSHDDSARRTPPISANEASLLLNKASVLRGAMGPREMVGFLGELARLPPEQLPLVRGNTRFSMLLRSTAESLRRFSDTQLLDALSALASLGLPPAHGVLALFESELCRRAEAMEPRGLLLAADLWRCLSRPVPKFLERLYGSATGWRWAGLGPAELVQLVYVMGEGRRSPSALLLTLEAQLLRHLDQLTAEEVGAVCLGLFKSQSSLSSSAVVQLADRACELAPEMSDYGLVNVLKLLRFSYLDHRPLLKALGTEIPRRAPRMGAPGLMHVALACSALHYRDDGVLGAVADRLPSLAPQCRSKDAAKLLWAFGTLGFPPSCAPQLFPSLAQAMRRRVEEFRRFPEHLLTGLLGLAFAGLFPSDLLALALSPDFVSLAAGSRRMELKKDLFTLDASVGLEVPGWAGPRVGGALVEEVTSQLWSFALQDVCLKPEVLEAEGLLQEALGGEAFVRKHMILPHTRSIDLEVRLDPAGCPVPLHSGTHLQGPGATVRAWERGLMGVTITEDLLAQLTNIKGTAVQNPAKPPHSRPAHSTTPTPSRDGAFPSGVDLSEGLPGPPPPPRPTETADGQRLAVQVCHRNHFCYRSRQLLGLHAMKRRQLALRGYRVVELHHWEWFPLLKRSRAERLAYLRAKIFGDLD</sequence>
<evidence type="ECO:0000313" key="6">
    <source>
        <dbReference type="Proteomes" id="UP001152622"/>
    </source>
</evidence>
<reference evidence="5" key="1">
    <citation type="journal article" date="2023" name="Science">
        <title>Genome structures resolve the early diversification of teleost fishes.</title>
        <authorList>
            <person name="Parey E."/>
            <person name="Louis A."/>
            <person name="Montfort J."/>
            <person name="Bouchez O."/>
            <person name="Roques C."/>
            <person name="Iampietro C."/>
            <person name="Lluch J."/>
            <person name="Castinel A."/>
            <person name="Donnadieu C."/>
            <person name="Desvignes T."/>
            <person name="Floi Bucao C."/>
            <person name="Jouanno E."/>
            <person name="Wen M."/>
            <person name="Mejri S."/>
            <person name="Dirks R."/>
            <person name="Jansen H."/>
            <person name="Henkel C."/>
            <person name="Chen W.J."/>
            <person name="Zahm M."/>
            <person name="Cabau C."/>
            <person name="Klopp C."/>
            <person name="Thompson A.W."/>
            <person name="Robinson-Rechavi M."/>
            <person name="Braasch I."/>
            <person name="Lecointre G."/>
            <person name="Bobe J."/>
            <person name="Postlethwait J.H."/>
            <person name="Berthelot C."/>
            <person name="Roest Crollius H."/>
            <person name="Guiguen Y."/>
        </authorList>
    </citation>
    <scope>NUCLEOTIDE SEQUENCE</scope>
    <source>
        <tissue evidence="5">Blood</tissue>
    </source>
</reference>
<keyword evidence="6" id="KW-1185">Reference proteome</keyword>
<evidence type="ECO:0000259" key="4">
    <source>
        <dbReference type="PROSITE" id="PS51286"/>
    </source>
</evidence>